<dbReference type="EMBL" id="JAEPBG010000002">
    <property type="protein sequence ID" value="MBK4734611.1"/>
    <property type="molecule type" value="Genomic_DNA"/>
</dbReference>
<reference evidence="2" key="1">
    <citation type="submission" date="2021-01" db="EMBL/GenBank/DDBJ databases">
        <title>Genome sequence of strain Noviherbaspirillum sp. DKR-6.</title>
        <authorList>
            <person name="Chaudhary D.K."/>
        </authorList>
    </citation>
    <scope>NUCLEOTIDE SEQUENCE</scope>
    <source>
        <strain evidence="2">DKR-6</strain>
    </source>
</reference>
<dbReference type="Gene3D" id="2.30.110.10">
    <property type="entry name" value="Electron Transport, Fmn-binding Protein, Chain A"/>
    <property type="match status" value="1"/>
</dbReference>
<evidence type="ECO:0000259" key="1">
    <source>
        <dbReference type="Pfam" id="PF16242"/>
    </source>
</evidence>
<name>A0A934SQ06_9BURK</name>
<proteinExistence type="predicted"/>
<dbReference type="InterPro" id="IPR052917">
    <property type="entry name" value="Stress-Dev_Protein"/>
</dbReference>
<dbReference type="InterPro" id="IPR012349">
    <property type="entry name" value="Split_barrel_FMN-bd"/>
</dbReference>
<dbReference type="Pfam" id="PF16242">
    <property type="entry name" value="Pyrid_ox_like"/>
    <property type="match status" value="1"/>
</dbReference>
<organism evidence="2 3">
    <name type="scientific">Noviherbaspirillum pedocola</name>
    <dbReference type="NCBI Taxonomy" id="2801341"/>
    <lineage>
        <taxon>Bacteria</taxon>
        <taxon>Pseudomonadati</taxon>
        <taxon>Pseudomonadota</taxon>
        <taxon>Betaproteobacteria</taxon>
        <taxon>Burkholderiales</taxon>
        <taxon>Oxalobacteraceae</taxon>
        <taxon>Noviherbaspirillum</taxon>
    </lineage>
</organism>
<keyword evidence="3" id="KW-1185">Reference proteome</keyword>
<evidence type="ECO:0000313" key="2">
    <source>
        <dbReference type="EMBL" id="MBK4734611.1"/>
    </source>
</evidence>
<accession>A0A934SQ06</accession>
<comment type="caution">
    <text evidence="2">The sequence shown here is derived from an EMBL/GenBank/DDBJ whole genome shotgun (WGS) entry which is preliminary data.</text>
</comment>
<dbReference type="Proteomes" id="UP000622890">
    <property type="component" value="Unassembled WGS sequence"/>
</dbReference>
<protein>
    <submittedName>
        <fullName evidence="2">Pyridoxamine 5'-phosphate oxidase family protein</fullName>
    </submittedName>
</protein>
<dbReference type="RefSeq" id="WP_200591343.1">
    <property type="nucleotide sequence ID" value="NZ_JAEPBG010000002.1"/>
</dbReference>
<dbReference type="PANTHER" id="PTHR34818">
    <property type="entry name" value="PROTEIN BLI-3"/>
    <property type="match status" value="1"/>
</dbReference>
<feature type="domain" description="General stress protein FMN-binding split barrel" evidence="1">
    <location>
        <begin position="9"/>
        <end position="154"/>
    </location>
</feature>
<sequence length="165" mass="18551">MAEKHETPLQQLRDKISDVRFGMLTTQDPDGKLSSRPMTSQQLDDAGQIWFFTSDNTDFVRHLSEHPAINVSFSDPDDSLYVSIAGHAEVVHDRAKTDELWSPMVAAWFDGGKDDPHLALIRVKIDSAEYWDTHSSKMTQLYALAKSALTGKAPRDLGEHKKIDL</sequence>
<gene>
    <name evidence="2" type="ORF">JJB74_08345</name>
</gene>
<evidence type="ECO:0000313" key="3">
    <source>
        <dbReference type="Proteomes" id="UP000622890"/>
    </source>
</evidence>
<dbReference type="InterPro" id="IPR038725">
    <property type="entry name" value="YdaG_split_barrel_FMN-bd"/>
</dbReference>
<dbReference type="SUPFAM" id="SSF50475">
    <property type="entry name" value="FMN-binding split barrel"/>
    <property type="match status" value="1"/>
</dbReference>
<dbReference type="PANTHER" id="PTHR34818:SF1">
    <property type="entry name" value="PROTEIN BLI-3"/>
    <property type="match status" value="1"/>
</dbReference>
<dbReference type="AlphaFoldDB" id="A0A934SQ06"/>